<name>A0A5M3Q3G5_9GAMM</name>
<protein>
    <recommendedName>
        <fullName evidence="4">DUF551 domain-containing protein</fullName>
    </recommendedName>
</protein>
<dbReference type="EMBL" id="BGZI01000020">
    <property type="protein sequence ID" value="GBO89190.1"/>
    <property type="molecule type" value="Genomic_DNA"/>
</dbReference>
<dbReference type="AlphaFoldDB" id="A0A5M3Q3G5"/>
<evidence type="ECO:0008006" key="4">
    <source>
        <dbReference type="Google" id="ProtNLM"/>
    </source>
</evidence>
<dbReference type="RefSeq" id="WP_136631103.1">
    <property type="nucleotide sequence ID" value="NZ_BGZI01000020.1"/>
</dbReference>
<dbReference type="Proteomes" id="UP000387223">
    <property type="component" value="Unassembled WGS sequence"/>
</dbReference>
<reference evidence="2 3" key="1">
    <citation type="journal article" date="2019" name="J. Gen. Appl. Microbiol.">
        <title>Aerobic degradation of cis-dichloroethene by the marine bacterium Marinobacter salsuginis strain 5N-3.</title>
        <authorList>
            <person name="Inoue Y."/>
            <person name="Fukunaga Y."/>
            <person name="Katsumata H."/>
            <person name="Ohji S."/>
            <person name="Hosoyama A."/>
            <person name="Mori K."/>
            <person name="Ando K."/>
        </authorList>
    </citation>
    <scope>NUCLEOTIDE SEQUENCE [LARGE SCALE GENOMIC DNA]</scope>
    <source>
        <strain evidence="2 3">NBRC 109114</strain>
    </source>
</reference>
<evidence type="ECO:0000313" key="3">
    <source>
        <dbReference type="Proteomes" id="UP000387223"/>
    </source>
</evidence>
<evidence type="ECO:0000256" key="1">
    <source>
        <dbReference type="SAM" id="MobiDB-lite"/>
    </source>
</evidence>
<feature type="region of interest" description="Disordered" evidence="1">
    <location>
        <begin position="1"/>
        <end position="23"/>
    </location>
</feature>
<sequence>MNQSRLPDPKANPHPTEVEAQPSDNVIVRVESREGYAMDIGRYLHGIESWRVDGISGDAPVVEWWPMPEPGTGTMI</sequence>
<accession>A0A5M3Q3G5</accession>
<gene>
    <name evidence="2" type="ORF">MSSD14B_28580</name>
</gene>
<evidence type="ECO:0000313" key="2">
    <source>
        <dbReference type="EMBL" id="GBO89190.1"/>
    </source>
</evidence>
<comment type="caution">
    <text evidence="2">The sequence shown here is derived from an EMBL/GenBank/DDBJ whole genome shotgun (WGS) entry which is preliminary data.</text>
</comment>
<organism evidence="2 3">
    <name type="scientific">Marinobacter salsuginis</name>
    <dbReference type="NCBI Taxonomy" id="418719"/>
    <lineage>
        <taxon>Bacteria</taxon>
        <taxon>Pseudomonadati</taxon>
        <taxon>Pseudomonadota</taxon>
        <taxon>Gammaproteobacteria</taxon>
        <taxon>Pseudomonadales</taxon>
        <taxon>Marinobacteraceae</taxon>
        <taxon>Marinobacter</taxon>
    </lineage>
</organism>
<proteinExistence type="predicted"/>